<dbReference type="Proteomes" id="UP001472677">
    <property type="component" value="Unassembled WGS sequence"/>
</dbReference>
<sequence length="124" mass="14165">MKPKSLQDNPFYYAFHGGKVHNIARCVRLKDAVEYVISQLSSDKILVGTPEPKQIDHIVNILGKMKLNLESIDILETKISKERDLLNKLKALFSSRETGKNNPNSHYTPQIRETLVDKSFKSQL</sequence>
<evidence type="ECO:0000313" key="2">
    <source>
        <dbReference type="Proteomes" id="UP001472677"/>
    </source>
</evidence>
<gene>
    <name evidence="1" type="ORF">V6N12_065325</name>
</gene>
<evidence type="ECO:0000313" key="1">
    <source>
        <dbReference type="EMBL" id="KAK8596846.1"/>
    </source>
</evidence>
<accession>A0ABR2G8D5</accession>
<protein>
    <submittedName>
        <fullName evidence="1">Uncharacterized protein</fullName>
    </submittedName>
</protein>
<name>A0ABR2G8D5_9ROSI</name>
<organism evidence="1 2">
    <name type="scientific">Hibiscus sabdariffa</name>
    <name type="common">roselle</name>
    <dbReference type="NCBI Taxonomy" id="183260"/>
    <lineage>
        <taxon>Eukaryota</taxon>
        <taxon>Viridiplantae</taxon>
        <taxon>Streptophyta</taxon>
        <taxon>Embryophyta</taxon>
        <taxon>Tracheophyta</taxon>
        <taxon>Spermatophyta</taxon>
        <taxon>Magnoliopsida</taxon>
        <taxon>eudicotyledons</taxon>
        <taxon>Gunneridae</taxon>
        <taxon>Pentapetalae</taxon>
        <taxon>rosids</taxon>
        <taxon>malvids</taxon>
        <taxon>Malvales</taxon>
        <taxon>Malvaceae</taxon>
        <taxon>Malvoideae</taxon>
        <taxon>Hibiscus</taxon>
    </lineage>
</organism>
<dbReference type="EMBL" id="JBBPBM010000002">
    <property type="protein sequence ID" value="KAK8596846.1"/>
    <property type="molecule type" value="Genomic_DNA"/>
</dbReference>
<keyword evidence="2" id="KW-1185">Reference proteome</keyword>
<reference evidence="1 2" key="1">
    <citation type="journal article" date="2024" name="G3 (Bethesda)">
        <title>Genome assembly of Hibiscus sabdariffa L. provides insights into metabolisms of medicinal natural products.</title>
        <authorList>
            <person name="Kim T."/>
        </authorList>
    </citation>
    <scope>NUCLEOTIDE SEQUENCE [LARGE SCALE GENOMIC DNA]</scope>
    <source>
        <strain evidence="1">TK-2024</strain>
        <tissue evidence="1">Old leaves</tissue>
    </source>
</reference>
<proteinExistence type="predicted"/>
<comment type="caution">
    <text evidence="1">The sequence shown here is derived from an EMBL/GenBank/DDBJ whole genome shotgun (WGS) entry which is preliminary data.</text>
</comment>